<name>A0A3E2TXF8_9FIRM</name>
<feature type="domain" description="Recombinase" evidence="4">
    <location>
        <begin position="19"/>
        <end position="89"/>
    </location>
</feature>
<evidence type="ECO:0000259" key="4">
    <source>
        <dbReference type="Pfam" id="PF07508"/>
    </source>
</evidence>
<proteinExistence type="predicted"/>
<accession>A0A3E2TXF8</accession>
<dbReference type="Proteomes" id="UP000260991">
    <property type="component" value="Unassembled WGS sequence"/>
</dbReference>
<feature type="coiled-coil region" evidence="3">
    <location>
        <begin position="215"/>
        <end position="259"/>
    </location>
</feature>
<dbReference type="Gene3D" id="3.90.1750.20">
    <property type="entry name" value="Putative Large Serine Recombinase, Chain B, Domain 2"/>
    <property type="match status" value="1"/>
</dbReference>
<dbReference type="Pfam" id="PF07508">
    <property type="entry name" value="Recombinase"/>
    <property type="match status" value="1"/>
</dbReference>
<evidence type="ECO:0000256" key="3">
    <source>
        <dbReference type="SAM" id="Coils"/>
    </source>
</evidence>
<keyword evidence="1" id="KW-0238">DNA-binding</keyword>
<dbReference type="PANTHER" id="PTHR30461:SF2">
    <property type="entry name" value="SERINE RECOMBINASE PINE-RELATED"/>
    <property type="match status" value="1"/>
</dbReference>
<reference evidence="5 6" key="1">
    <citation type="submission" date="2018-08" db="EMBL/GenBank/DDBJ databases">
        <title>A genome reference for cultivated species of the human gut microbiota.</title>
        <authorList>
            <person name="Zou Y."/>
            <person name="Xue W."/>
            <person name="Luo G."/>
        </authorList>
    </citation>
    <scope>NUCLEOTIDE SEQUENCE [LARGE SCALE GENOMIC DNA]</scope>
    <source>
        <strain evidence="5 6">AF32-8AC</strain>
    </source>
</reference>
<sequence length="308" mass="35467">MNAKRKNLLMGSNPIIAPDSEMLWNAAIVWRILRRYEYTGALVMGRRKKIDVNTTSVRTLPEDKWIIAENAHAAIVTKDEYYQAQKAIRNVTPIQYKVGDDFALKGKICCGNCNRQLRHERQYGEMVFYCGYKRSAGKFSKCYGGYYREYSVNAKVARAIKTVFYALDVVNQGMQEKQSITVRCMDIEDLEKQAEAIRVEQIKLYESYADGVLLRDAYIEKKKALSEKLAALQDSIRTEKEEQECADELDEEIRALTKQASEKTYIGGLTKECVDAFVSMVYLYDDQTMKIEFNCEDVIRRALEKYGA</sequence>
<dbReference type="PANTHER" id="PTHR30461">
    <property type="entry name" value="DNA-INVERTASE FROM LAMBDOID PROPHAGE"/>
    <property type="match status" value="1"/>
</dbReference>
<evidence type="ECO:0000256" key="1">
    <source>
        <dbReference type="ARBA" id="ARBA00023125"/>
    </source>
</evidence>
<dbReference type="AlphaFoldDB" id="A0A3E2TXF8"/>
<protein>
    <recommendedName>
        <fullName evidence="4">Recombinase domain-containing protein</fullName>
    </recommendedName>
</protein>
<organism evidence="5 6">
    <name type="scientific">Faecalibacterium prausnitzii</name>
    <dbReference type="NCBI Taxonomy" id="853"/>
    <lineage>
        <taxon>Bacteria</taxon>
        <taxon>Bacillati</taxon>
        <taxon>Bacillota</taxon>
        <taxon>Clostridia</taxon>
        <taxon>Eubacteriales</taxon>
        <taxon>Oscillospiraceae</taxon>
        <taxon>Faecalibacterium</taxon>
    </lineage>
</organism>
<keyword evidence="2" id="KW-0233">DNA recombination</keyword>
<dbReference type="GO" id="GO:0000150">
    <property type="term" value="F:DNA strand exchange activity"/>
    <property type="evidence" value="ECO:0007669"/>
    <property type="project" value="InterPro"/>
</dbReference>
<dbReference type="InterPro" id="IPR050639">
    <property type="entry name" value="SSR_resolvase"/>
</dbReference>
<evidence type="ECO:0000256" key="2">
    <source>
        <dbReference type="ARBA" id="ARBA00023172"/>
    </source>
</evidence>
<dbReference type="InterPro" id="IPR038109">
    <property type="entry name" value="DNA_bind_recomb_sf"/>
</dbReference>
<dbReference type="RefSeq" id="WP_242984350.1">
    <property type="nucleotide sequence ID" value="NZ_QVER01000023.1"/>
</dbReference>
<gene>
    <name evidence="5" type="ORF">DWZ46_13340</name>
</gene>
<evidence type="ECO:0000313" key="5">
    <source>
        <dbReference type="EMBL" id="RGB86577.1"/>
    </source>
</evidence>
<keyword evidence="3" id="KW-0175">Coiled coil</keyword>
<evidence type="ECO:0000313" key="6">
    <source>
        <dbReference type="Proteomes" id="UP000260991"/>
    </source>
</evidence>
<dbReference type="GO" id="GO:0003677">
    <property type="term" value="F:DNA binding"/>
    <property type="evidence" value="ECO:0007669"/>
    <property type="project" value="UniProtKB-KW"/>
</dbReference>
<comment type="caution">
    <text evidence="5">The sequence shown here is derived from an EMBL/GenBank/DDBJ whole genome shotgun (WGS) entry which is preliminary data.</text>
</comment>
<dbReference type="EMBL" id="QVER01000023">
    <property type="protein sequence ID" value="RGB86577.1"/>
    <property type="molecule type" value="Genomic_DNA"/>
</dbReference>
<dbReference type="InterPro" id="IPR011109">
    <property type="entry name" value="DNA_bind_recombinase_dom"/>
</dbReference>